<keyword evidence="4 6" id="KW-0808">Transferase</keyword>
<dbReference type="PROSITE" id="PS00105">
    <property type="entry name" value="AA_TRANSFER_CLASS_1"/>
    <property type="match status" value="1"/>
</dbReference>
<dbReference type="Gene3D" id="3.40.640.10">
    <property type="entry name" value="Type I PLP-dependent aspartate aminotransferase-like (Major domain)"/>
    <property type="match status" value="1"/>
</dbReference>
<dbReference type="EMBL" id="CP018180">
    <property type="protein sequence ID" value="AUJ31838.1"/>
    <property type="molecule type" value="Genomic_DNA"/>
</dbReference>
<dbReference type="RefSeq" id="WP_057885552.1">
    <property type="nucleotide sequence ID" value="NZ_CP018180.1"/>
</dbReference>
<keyword evidence="5" id="KW-0663">Pyridoxal phosphate</keyword>
<dbReference type="InterPro" id="IPR015424">
    <property type="entry name" value="PyrdxlP-dep_Trfase"/>
</dbReference>
<dbReference type="Pfam" id="PF00155">
    <property type="entry name" value="Aminotran_1_2"/>
    <property type="match status" value="1"/>
</dbReference>
<dbReference type="InterPro" id="IPR050596">
    <property type="entry name" value="AspAT/PAT-like"/>
</dbReference>
<dbReference type="GeneID" id="78521860"/>
<comment type="similarity">
    <text evidence="2 6">Belongs to the class-I pyridoxal-phosphate-dependent aminotransferase family.</text>
</comment>
<feature type="domain" description="Aminotransferase class I/classII large" evidence="7">
    <location>
        <begin position="31"/>
        <end position="385"/>
    </location>
</feature>
<dbReference type="SUPFAM" id="SSF53383">
    <property type="entry name" value="PLP-dependent transferases"/>
    <property type="match status" value="1"/>
</dbReference>
<gene>
    <name evidence="8" type="ORF">BSQ50_04235</name>
</gene>
<evidence type="ECO:0000256" key="4">
    <source>
        <dbReference type="ARBA" id="ARBA00022679"/>
    </source>
</evidence>
<dbReference type="FunFam" id="3.40.640.10:FF:000033">
    <property type="entry name" value="Aspartate aminotransferase"/>
    <property type="match status" value="1"/>
</dbReference>
<dbReference type="InterPro" id="IPR004839">
    <property type="entry name" value="Aminotransferase_I/II_large"/>
</dbReference>
<evidence type="ECO:0000259" key="7">
    <source>
        <dbReference type="Pfam" id="PF00155"/>
    </source>
</evidence>
<dbReference type="EC" id="2.6.1.-" evidence="6"/>
<evidence type="ECO:0000256" key="6">
    <source>
        <dbReference type="RuleBase" id="RU000481"/>
    </source>
</evidence>
<protein>
    <recommendedName>
        <fullName evidence="6">Aminotransferase</fullName>
        <ecNumber evidence="6">2.6.1.-</ecNumber>
    </recommendedName>
</protein>
<comment type="cofactor">
    <cofactor evidence="1 6">
        <name>pyridoxal 5'-phosphate</name>
        <dbReference type="ChEBI" id="CHEBI:597326"/>
    </cofactor>
</comment>
<name>A0A3S6QUT5_9LACO</name>
<dbReference type="CDD" id="cd00609">
    <property type="entry name" value="AAT_like"/>
    <property type="match status" value="1"/>
</dbReference>
<accession>A0A3S6QUT5</accession>
<sequence>MKFAKRVLQASPSATLALSAKAKQMVADGIDVINLGVGEPDFQTSAAIKQAAIKAINDGKADFYTPANGILPLRQAICDRLKADFGVTFQPDQVTVTVGGKFSLYVLAQTLFESGDEVLIPLPYWVSYGEQIKLADAQPIFVQPKSSSKVTVAELESARTSKTRAVIINSPQNPSGLVYSKAELMAIGEWAVEHDVILLADDMYGKLVYNGNKFTSLIQLSEPIRRQTILVSGLSKAYAMTGWRIGYTVADQAVISKMNTIISHATSNLAAVSQYAALAALTGDQSVVEKMRQAFEQRLNTIYPELIAIPGFELPQKPEGAFYLFPKVAAAVKMAGFSSTEEFATALLEQAHVAVVAGVGFGMPDHLRLSYATDLKSLQTAIKRIKEFMQQFV</sequence>
<dbReference type="AlphaFoldDB" id="A0A3S6QUT5"/>
<dbReference type="Gene3D" id="3.90.1150.10">
    <property type="entry name" value="Aspartate Aminotransferase, domain 1"/>
    <property type="match status" value="1"/>
</dbReference>
<evidence type="ECO:0000256" key="5">
    <source>
        <dbReference type="ARBA" id="ARBA00022898"/>
    </source>
</evidence>
<evidence type="ECO:0000313" key="8">
    <source>
        <dbReference type="EMBL" id="AUJ31838.1"/>
    </source>
</evidence>
<dbReference type="PRINTS" id="PR00753">
    <property type="entry name" value="ACCSYNTHASE"/>
</dbReference>
<dbReference type="PANTHER" id="PTHR46383">
    <property type="entry name" value="ASPARTATE AMINOTRANSFERASE"/>
    <property type="match status" value="1"/>
</dbReference>
<keyword evidence="9" id="KW-1185">Reference proteome</keyword>
<organism evidence="8 9">
    <name type="scientific">Liquorilactobacillus nagelii</name>
    <dbReference type="NCBI Taxonomy" id="82688"/>
    <lineage>
        <taxon>Bacteria</taxon>
        <taxon>Bacillati</taxon>
        <taxon>Bacillota</taxon>
        <taxon>Bacilli</taxon>
        <taxon>Lactobacillales</taxon>
        <taxon>Lactobacillaceae</taxon>
        <taxon>Liquorilactobacillus</taxon>
    </lineage>
</organism>
<dbReference type="GO" id="GO:0008483">
    <property type="term" value="F:transaminase activity"/>
    <property type="evidence" value="ECO:0007669"/>
    <property type="project" value="UniProtKB-KW"/>
</dbReference>
<dbReference type="Proteomes" id="UP000324497">
    <property type="component" value="Chromosome"/>
</dbReference>
<evidence type="ECO:0000256" key="3">
    <source>
        <dbReference type="ARBA" id="ARBA00022576"/>
    </source>
</evidence>
<dbReference type="InterPro" id="IPR015421">
    <property type="entry name" value="PyrdxlP-dep_Trfase_major"/>
</dbReference>
<dbReference type="GO" id="GO:0006520">
    <property type="term" value="P:amino acid metabolic process"/>
    <property type="evidence" value="ECO:0007669"/>
    <property type="project" value="InterPro"/>
</dbReference>
<dbReference type="GO" id="GO:0030170">
    <property type="term" value="F:pyridoxal phosphate binding"/>
    <property type="evidence" value="ECO:0007669"/>
    <property type="project" value="InterPro"/>
</dbReference>
<evidence type="ECO:0000256" key="2">
    <source>
        <dbReference type="ARBA" id="ARBA00007441"/>
    </source>
</evidence>
<evidence type="ECO:0000256" key="1">
    <source>
        <dbReference type="ARBA" id="ARBA00001933"/>
    </source>
</evidence>
<proteinExistence type="inferred from homology"/>
<dbReference type="InterPro" id="IPR004838">
    <property type="entry name" value="NHTrfase_class1_PyrdxlP-BS"/>
</dbReference>
<evidence type="ECO:0000313" key="9">
    <source>
        <dbReference type="Proteomes" id="UP000324497"/>
    </source>
</evidence>
<reference evidence="8 9" key="1">
    <citation type="submission" date="2016-11" db="EMBL/GenBank/DDBJ databases">
        <title>Interaction between Lactobacillus species and yeast in water kefir.</title>
        <authorList>
            <person name="Behr J."/>
            <person name="Xu D."/>
            <person name="Vogel R.F."/>
        </authorList>
    </citation>
    <scope>NUCLEOTIDE SEQUENCE [LARGE SCALE GENOMIC DNA]</scope>
    <source>
        <strain evidence="8 9">TMW 1.1827</strain>
    </source>
</reference>
<dbReference type="InterPro" id="IPR015422">
    <property type="entry name" value="PyrdxlP-dep_Trfase_small"/>
</dbReference>
<dbReference type="PANTHER" id="PTHR46383:SF1">
    <property type="entry name" value="ASPARTATE AMINOTRANSFERASE"/>
    <property type="match status" value="1"/>
</dbReference>
<keyword evidence="3 6" id="KW-0032">Aminotransferase</keyword>
<dbReference type="KEGG" id="lng:BSQ50_04235"/>